<dbReference type="GO" id="GO:0004252">
    <property type="term" value="F:serine-type endopeptidase activity"/>
    <property type="evidence" value="ECO:0007669"/>
    <property type="project" value="InterPro"/>
</dbReference>
<keyword evidence="3" id="KW-0472">Membrane</keyword>
<dbReference type="EMBL" id="RKMF01000017">
    <property type="protein sequence ID" value="ROZ61836.1"/>
    <property type="molecule type" value="Genomic_DNA"/>
</dbReference>
<name>A0A3N3ZUF0_9MICC</name>
<dbReference type="PRINTS" id="PR00727">
    <property type="entry name" value="LEADERPTASE"/>
</dbReference>
<evidence type="ECO:0000313" key="6">
    <source>
        <dbReference type="EMBL" id="ROZ61836.1"/>
    </source>
</evidence>
<protein>
    <recommendedName>
        <fullName evidence="3">Signal peptidase I</fullName>
        <ecNumber evidence="3">3.4.21.89</ecNumber>
    </recommendedName>
</protein>
<keyword evidence="3 6" id="KW-0378">Hydrolase</keyword>
<feature type="region of interest" description="Disordered" evidence="4">
    <location>
        <begin position="21"/>
        <end position="51"/>
    </location>
</feature>
<comment type="catalytic activity">
    <reaction evidence="3">
        <text>Cleavage of hydrophobic, N-terminal signal or leader sequences from secreted and periplasmic proteins.</text>
        <dbReference type="EC" id="3.4.21.89"/>
    </reaction>
</comment>
<keyword evidence="3" id="KW-0812">Transmembrane</keyword>
<reference evidence="6 7" key="1">
    <citation type="submission" date="2018-10" db="EMBL/GenBank/DDBJ databases">
        <title>Kocuria sp. M5W7-7, whole genome shotgun sequence.</title>
        <authorList>
            <person name="Tuo L."/>
        </authorList>
    </citation>
    <scope>NUCLEOTIDE SEQUENCE [LARGE SCALE GENOMIC DNA]</scope>
    <source>
        <strain evidence="6 7">M5W7-7</strain>
    </source>
</reference>
<comment type="similarity">
    <text evidence="2 3">Belongs to the peptidase S26 family.</text>
</comment>
<feature type="domain" description="Peptidase S26" evidence="5">
    <location>
        <begin position="59"/>
        <end position="249"/>
    </location>
</feature>
<dbReference type="GO" id="GO:0006465">
    <property type="term" value="P:signal peptide processing"/>
    <property type="evidence" value="ECO:0007669"/>
    <property type="project" value="InterPro"/>
</dbReference>
<dbReference type="NCBIfam" id="TIGR02227">
    <property type="entry name" value="sigpep_I_bact"/>
    <property type="match status" value="1"/>
</dbReference>
<keyword evidence="3" id="KW-1133">Transmembrane helix</keyword>
<organism evidence="6 7">
    <name type="scientific">Kocuria soli</name>
    <dbReference type="NCBI Taxonomy" id="2485125"/>
    <lineage>
        <taxon>Bacteria</taxon>
        <taxon>Bacillati</taxon>
        <taxon>Actinomycetota</taxon>
        <taxon>Actinomycetes</taxon>
        <taxon>Micrococcales</taxon>
        <taxon>Micrococcaceae</taxon>
        <taxon>Kocuria</taxon>
    </lineage>
</organism>
<dbReference type="InterPro" id="IPR019533">
    <property type="entry name" value="Peptidase_S26"/>
</dbReference>
<evidence type="ECO:0000313" key="7">
    <source>
        <dbReference type="Proteomes" id="UP000270616"/>
    </source>
</evidence>
<evidence type="ECO:0000256" key="3">
    <source>
        <dbReference type="RuleBase" id="RU362042"/>
    </source>
</evidence>
<dbReference type="InterPro" id="IPR036286">
    <property type="entry name" value="LexA/Signal_pep-like_sf"/>
</dbReference>
<keyword evidence="7" id="KW-1185">Reference proteome</keyword>
<dbReference type="AlphaFoldDB" id="A0A3N3ZUF0"/>
<evidence type="ECO:0000259" key="5">
    <source>
        <dbReference type="Pfam" id="PF10502"/>
    </source>
</evidence>
<dbReference type="GO" id="GO:0009003">
    <property type="term" value="F:signal peptidase activity"/>
    <property type="evidence" value="ECO:0007669"/>
    <property type="project" value="UniProtKB-EC"/>
</dbReference>
<evidence type="ECO:0000256" key="1">
    <source>
        <dbReference type="ARBA" id="ARBA00004401"/>
    </source>
</evidence>
<comment type="subcellular location">
    <subcellularLocation>
        <location evidence="1">Cell membrane</location>
        <topology evidence="1">Single-pass type II membrane protein</topology>
    </subcellularLocation>
    <subcellularLocation>
        <location evidence="3">Membrane</location>
        <topology evidence="3">Single-pass type II membrane protein</topology>
    </subcellularLocation>
</comment>
<dbReference type="Pfam" id="PF10502">
    <property type="entry name" value="Peptidase_S26"/>
    <property type="match status" value="1"/>
</dbReference>
<dbReference type="CDD" id="cd06530">
    <property type="entry name" value="S26_SPase_I"/>
    <property type="match status" value="1"/>
</dbReference>
<sequence length="281" mass="30736">MTFRGSEPPAWVPERWEDLGDAPSVRADGVPMYRRRPRGRTDEPDLPPGRPGRVVTVLREIAVVLVWGLFIAFVAKHLLVRGFVIPSDAMEPTLMTGDRVFVNVLDSTLRSADRGDVIVFEDTQGWLPPADEPASVGDWVVDGLAFLGVTVDDSDNHVVKRVIGVGGDRVTCCDARGRIVVNDVALNETGVYLSDSEAPSDIAFDVIVPENHYFVLGDRRSSSGDSRFYLPEEKAFVSKDDVVGTAFVVTLPVSRMGPLGDQHAVFDEVPDRTDTSGGGWW</sequence>
<evidence type="ECO:0000256" key="4">
    <source>
        <dbReference type="SAM" id="MobiDB-lite"/>
    </source>
</evidence>
<dbReference type="OrthoDB" id="9815782at2"/>
<dbReference type="EC" id="3.4.21.89" evidence="3"/>
<dbReference type="InterPro" id="IPR000223">
    <property type="entry name" value="Pept_S26A_signal_pept_1"/>
</dbReference>
<dbReference type="Gene3D" id="2.10.109.10">
    <property type="entry name" value="Umud Fragment, subunit A"/>
    <property type="match status" value="1"/>
</dbReference>
<dbReference type="Proteomes" id="UP000270616">
    <property type="component" value="Unassembled WGS sequence"/>
</dbReference>
<dbReference type="SUPFAM" id="SSF51306">
    <property type="entry name" value="LexA/Signal peptidase"/>
    <property type="match status" value="1"/>
</dbReference>
<dbReference type="RefSeq" id="WP_123826450.1">
    <property type="nucleotide sequence ID" value="NZ_RKMF01000017.1"/>
</dbReference>
<gene>
    <name evidence="6" type="primary">lepB</name>
    <name evidence="6" type="ORF">EDL96_12020</name>
</gene>
<comment type="caution">
    <text evidence="6">The sequence shown here is derived from an EMBL/GenBank/DDBJ whole genome shotgun (WGS) entry which is preliminary data.</text>
</comment>
<evidence type="ECO:0000256" key="2">
    <source>
        <dbReference type="ARBA" id="ARBA00009370"/>
    </source>
</evidence>
<dbReference type="GO" id="GO:0005886">
    <property type="term" value="C:plasma membrane"/>
    <property type="evidence" value="ECO:0007669"/>
    <property type="project" value="UniProtKB-SubCell"/>
</dbReference>
<dbReference type="PANTHER" id="PTHR43390">
    <property type="entry name" value="SIGNAL PEPTIDASE I"/>
    <property type="match status" value="1"/>
</dbReference>
<keyword evidence="3" id="KW-0645">Protease</keyword>
<dbReference type="PANTHER" id="PTHR43390:SF1">
    <property type="entry name" value="CHLOROPLAST PROCESSING PEPTIDASE"/>
    <property type="match status" value="1"/>
</dbReference>
<accession>A0A3N3ZUF0</accession>
<feature type="transmembrane region" description="Helical" evidence="3">
    <location>
        <begin position="61"/>
        <end position="80"/>
    </location>
</feature>
<proteinExistence type="inferred from homology"/>